<dbReference type="PANTHER" id="PTHR32438:SF5">
    <property type="entry name" value="4-ALPHA-GLUCANOTRANSFERASE DPE1, CHLOROPLASTIC_AMYLOPLASTIC"/>
    <property type="match status" value="1"/>
</dbReference>
<evidence type="ECO:0000313" key="12">
    <source>
        <dbReference type="Proteomes" id="UP000308038"/>
    </source>
</evidence>
<dbReference type="Pfam" id="PF02446">
    <property type="entry name" value="Glyco_hydro_77"/>
    <property type="match status" value="1"/>
</dbReference>
<proteinExistence type="inferred from homology"/>
<dbReference type="PANTHER" id="PTHR32438">
    <property type="entry name" value="4-ALPHA-GLUCANOTRANSFERASE DPE1, CHLOROPLASTIC/AMYLOPLASTIC"/>
    <property type="match status" value="1"/>
</dbReference>
<keyword evidence="7 10" id="KW-0119">Carbohydrate metabolism</keyword>
<evidence type="ECO:0000256" key="7">
    <source>
        <dbReference type="ARBA" id="ARBA00023277"/>
    </source>
</evidence>
<evidence type="ECO:0000256" key="8">
    <source>
        <dbReference type="ARBA" id="ARBA00031423"/>
    </source>
</evidence>
<dbReference type="EMBL" id="SSTI01000007">
    <property type="protein sequence ID" value="THG39667.1"/>
    <property type="molecule type" value="Genomic_DNA"/>
</dbReference>
<evidence type="ECO:0000256" key="2">
    <source>
        <dbReference type="ARBA" id="ARBA00005684"/>
    </source>
</evidence>
<dbReference type="GO" id="GO:0004134">
    <property type="term" value="F:4-alpha-glucanotransferase activity"/>
    <property type="evidence" value="ECO:0007669"/>
    <property type="project" value="UniProtKB-EC"/>
</dbReference>
<comment type="catalytic activity">
    <reaction evidence="1 10">
        <text>Transfers a segment of a (1-&gt;4)-alpha-D-glucan to a new position in an acceptor, which may be glucose or a (1-&gt;4)-alpha-D-glucan.</text>
        <dbReference type="EC" id="2.4.1.25"/>
    </reaction>
</comment>
<evidence type="ECO:0000256" key="6">
    <source>
        <dbReference type="ARBA" id="ARBA00022679"/>
    </source>
</evidence>
<dbReference type="SUPFAM" id="SSF51445">
    <property type="entry name" value="(Trans)glycosidases"/>
    <property type="match status" value="1"/>
</dbReference>
<name>A0ABY2QH98_9SPHN</name>
<protein>
    <recommendedName>
        <fullName evidence="4 10">4-alpha-glucanotransferase</fullName>
        <ecNumber evidence="3 10">2.4.1.25</ecNumber>
    </recommendedName>
    <alternativeName>
        <fullName evidence="8 10">Amylomaltase</fullName>
    </alternativeName>
    <alternativeName>
        <fullName evidence="9 10">Disproportionating enzyme</fullName>
    </alternativeName>
</protein>
<evidence type="ECO:0000256" key="3">
    <source>
        <dbReference type="ARBA" id="ARBA00012560"/>
    </source>
</evidence>
<keyword evidence="6 10" id="KW-0808">Transferase</keyword>
<dbReference type="EC" id="2.4.1.25" evidence="3 10"/>
<evidence type="ECO:0000256" key="9">
    <source>
        <dbReference type="ARBA" id="ARBA00031501"/>
    </source>
</evidence>
<reference evidence="11 12" key="1">
    <citation type="submission" date="2019-04" db="EMBL/GenBank/DDBJ databases">
        <title>Microbes associate with the intestines of laboratory mice.</title>
        <authorList>
            <person name="Navarre W."/>
            <person name="Wong E."/>
            <person name="Huang K.C."/>
            <person name="Tropini C."/>
            <person name="Ng K."/>
            <person name="Yu B."/>
        </authorList>
    </citation>
    <scope>NUCLEOTIDE SEQUENCE [LARGE SCALE GENOMIC DNA]</scope>
    <source>
        <strain evidence="11 12">NM83_B4-11</strain>
    </source>
</reference>
<dbReference type="InterPro" id="IPR003385">
    <property type="entry name" value="Glyco_hydro_77"/>
</dbReference>
<dbReference type="RefSeq" id="WP_136451699.1">
    <property type="nucleotide sequence ID" value="NZ_SSTI01000007.1"/>
</dbReference>
<dbReference type="Gene3D" id="3.20.20.80">
    <property type="entry name" value="Glycosidases"/>
    <property type="match status" value="1"/>
</dbReference>
<evidence type="ECO:0000256" key="5">
    <source>
        <dbReference type="ARBA" id="ARBA00022676"/>
    </source>
</evidence>
<keyword evidence="5 10" id="KW-0328">Glycosyltransferase</keyword>
<evidence type="ECO:0000313" key="11">
    <source>
        <dbReference type="EMBL" id="THG39667.1"/>
    </source>
</evidence>
<comment type="caution">
    <text evidence="11">The sequence shown here is derived from an EMBL/GenBank/DDBJ whole genome shotgun (WGS) entry which is preliminary data.</text>
</comment>
<comment type="similarity">
    <text evidence="2 10">Belongs to the disproportionating enzyme family.</text>
</comment>
<evidence type="ECO:0000256" key="4">
    <source>
        <dbReference type="ARBA" id="ARBA00020295"/>
    </source>
</evidence>
<dbReference type="NCBIfam" id="TIGR00217">
    <property type="entry name" value="malQ"/>
    <property type="match status" value="1"/>
</dbReference>
<evidence type="ECO:0000256" key="1">
    <source>
        <dbReference type="ARBA" id="ARBA00000439"/>
    </source>
</evidence>
<organism evidence="11 12">
    <name type="scientific">Sphingomonas olei</name>
    <dbReference type="NCBI Taxonomy" id="1886787"/>
    <lineage>
        <taxon>Bacteria</taxon>
        <taxon>Pseudomonadati</taxon>
        <taxon>Pseudomonadota</taxon>
        <taxon>Alphaproteobacteria</taxon>
        <taxon>Sphingomonadales</taxon>
        <taxon>Sphingomonadaceae</taxon>
        <taxon>Sphingomonas</taxon>
    </lineage>
</organism>
<dbReference type="Proteomes" id="UP000308038">
    <property type="component" value="Unassembled WGS sequence"/>
</dbReference>
<keyword evidence="12" id="KW-1185">Reference proteome</keyword>
<sequence length="623" mass="66459">MSDLHAAAAAAGLKRNWTDASGRAQRVDDAVLEALLARLDLTPSDTPFVSVTAGAPLSLPDAPAGTAELVLEDGTTRPLTIAPDGIAAPVDTIGYHTLIAGHRRYTIAVAPPRSPPVPARGWGASVQIPALRDDRATFYGDYGTLAAAAAAFGHAGAAALAISPTHALFPADPNRFSPYAPSSRLFHNVMLADPSPLGMPFPDEPSGDLIDWPGALTDRVAHLRRIYLADLSRHQAIAAAYEAEHGPDLTAHALFDALHFQLGGIGWPDWPTAYHHPAAPAVARFAAEHQNDVSFFIFLQWLADQGLANAQESARRDMSIGLIADLAVGTDRAGSHGWSRRSDLLSGVSIGAPPDPLGPDGQNWGISALDPYALHRSGFAPFIKTIRTALRHAGGLRIDHAIGLDHLWIVPDGGTAADGAYLTMPGDTLKNIVALEAHRANAIVIAEDLGTVPAGLRADLSRRGMLGMRVLPFERDQQGAFIPPSRWDPDAVAMTGTHDTPTLAGWWLGRDIDWRARIAGMVDTAATSHRANERKSLVQIIDLVPIPAAAPVDEILHAVADAPAPLAIFPLEDLLGLEEQPNLPGTIDQHPNWRRRMPGATDTLLARPDVQRRTHMLSEKRPG</sequence>
<evidence type="ECO:0000256" key="10">
    <source>
        <dbReference type="RuleBase" id="RU361207"/>
    </source>
</evidence>
<accession>A0ABY2QH98</accession>
<dbReference type="InterPro" id="IPR017853">
    <property type="entry name" value="GH"/>
</dbReference>
<gene>
    <name evidence="11" type="primary">malQ</name>
    <name evidence="11" type="ORF">E5988_10910</name>
</gene>